<dbReference type="OrthoDB" id="2407359at2759"/>
<sequence>MTISFGYEIDIDGNEARVVAPPLLNQKITVSSTENTNRWVFYGTRPEILDWIKNHSDIQLENSLFATGRPVSFNTHTEIVIDLMTYNDPEQSLFGYIKSFVATDFEHEKVKVEIRPRIESKDQMISTLSRVIVASGVHLGDVLGELYQEWYKSRTYVQQATDLLNDNPGPVHIYSTDAPMNVQVNSQY</sequence>
<dbReference type="AlphaFoldDB" id="A0A0B7MTY9"/>
<name>A0A0B7MTY9_9FUNG</name>
<proteinExistence type="predicted"/>
<evidence type="ECO:0000313" key="2">
    <source>
        <dbReference type="Proteomes" id="UP000054107"/>
    </source>
</evidence>
<protein>
    <submittedName>
        <fullName evidence="1">Uncharacterized protein</fullName>
    </submittedName>
</protein>
<organism evidence="1 2">
    <name type="scientific">Parasitella parasitica</name>
    <dbReference type="NCBI Taxonomy" id="35722"/>
    <lineage>
        <taxon>Eukaryota</taxon>
        <taxon>Fungi</taxon>
        <taxon>Fungi incertae sedis</taxon>
        <taxon>Mucoromycota</taxon>
        <taxon>Mucoromycotina</taxon>
        <taxon>Mucoromycetes</taxon>
        <taxon>Mucorales</taxon>
        <taxon>Mucorineae</taxon>
        <taxon>Mucoraceae</taxon>
        <taxon>Parasitella</taxon>
    </lineage>
</organism>
<evidence type="ECO:0000313" key="1">
    <source>
        <dbReference type="EMBL" id="CEP08582.1"/>
    </source>
</evidence>
<dbReference type="Proteomes" id="UP000054107">
    <property type="component" value="Unassembled WGS sequence"/>
</dbReference>
<dbReference type="EMBL" id="LN719792">
    <property type="protein sequence ID" value="CEP08582.1"/>
    <property type="molecule type" value="Genomic_DNA"/>
</dbReference>
<reference evidence="1 2" key="1">
    <citation type="submission" date="2014-09" db="EMBL/GenBank/DDBJ databases">
        <authorList>
            <person name="Ellenberger Sabrina"/>
        </authorList>
    </citation>
    <scope>NUCLEOTIDE SEQUENCE [LARGE SCALE GENOMIC DNA]</scope>
    <source>
        <strain evidence="1 2">CBS 412.66</strain>
    </source>
</reference>
<keyword evidence="2" id="KW-1185">Reference proteome</keyword>
<gene>
    <name evidence="1" type="primary">PARPA_01922.1 scaffold 1908</name>
</gene>
<accession>A0A0B7MTY9</accession>